<accession>N1PNZ2</accession>
<dbReference type="Proteomes" id="UP000016933">
    <property type="component" value="Unassembled WGS sequence"/>
</dbReference>
<evidence type="ECO:0000256" key="2">
    <source>
        <dbReference type="SAM" id="Phobius"/>
    </source>
</evidence>
<feature type="compositionally biased region" description="Basic and acidic residues" evidence="1">
    <location>
        <begin position="35"/>
        <end position="48"/>
    </location>
</feature>
<dbReference type="STRING" id="675120.N1PNZ2"/>
<dbReference type="PANTHER" id="PTHR37540">
    <property type="entry name" value="TRANSCRIPTION FACTOR (ACR-2), PUTATIVE-RELATED-RELATED"/>
    <property type="match status" value="1"/>
</dbReference>
<feature type="transmembrane region" description="Helical" evidence="2">
    <location>
        <begin position="416"/>
        <end position="434"/>
    </location>
</feature>
<name>N1PNZ2_DOTSN</name>
<reference evidence="3 4" key="2">
    <citation type="journal article" date="2012" name="PLoS Pathog.">
        <title>Diverse lifestyles and strategies of plant pathogenesis encoded in the genomes of eighteen Dothideomycetes fungi.</title>
        <authorList>
            <person name="Ohm R.A."/>
            <person name="Feau N."/>
            <person name="Henrissat B."/>
            <person name="Schoch C.L."/>
            <person name="Horwitz B.A."/>
            <person name="Barry K.W."/>
            <person name="Condon B.J."/>
            <person name="Copeland A.C."/>
            <person name="Dhillon B."/>
            <person name="Glaser F."/>
            <person name="Hesse C.N."/>
            <person name="Kosti I."/>
            <person name="LaButti K."/>
            <person name="Lindquist E.A."/>
            <person name="Lucas S."/>
            <person name="Salamov A.A."/>
            <person name="Bradshaw R.E."/>
            <person name="Ciuffetti L."/>
            <person name="Hamelin R.C."/>
            <person name="Kema G.H.J."/>
            <person name="Lawrence C."/>
            <person name="Scott J.A."/>
            <person name="Spatafora J.W."/>
            <person name="Turgeon B.G."/>
            <person name="de Wit P.J.G.M."/>
            <person name="Zhong S."/>
            <person name="Goodwin S.B."/>
            <person name="Grigoriev I.V."/>
        </authorList>
    </citation>
    <scope>NUCLEOTIDE SEQUENCE [LARGE SCALE GENOMIC DNA]</scope>
    <source>
        <strain evidence="4">NZE10 / CBS 128990</strain>
    </source>
</reference>
<dbReference type="eggNOG" id="ENOG502SP01">
    <property type="taxonomic scope" value="Eukaryota"/>
</dbReference>
<keyword evidence="4" id="KW-1185">Reference proteome</keyword>
<feature type="region of interest" description="Disordered" evidence="1">
    <location>
        <begin position="17"/>
        <end position="65"/>
    </location>
</feature>
<feature type="compositionally biased region" description="Basic residues" evidence="1">
    <location>
        <begin position="18"/>
        <end position="34"/>
    </location>
</feature>
<evidence type="ECO:0000313" key="4">
    <source>
        <dbReference type="Proteomes" id="UP000016933"/>
    </source>
</evidence>
<keyword evidence="2" id="KW-0812">Transmembrane</keyword>
<dbReference type="EMBL" id="KB446538">
    <property type="protein sequence ID" value="EME45112.1"/>
    <property type="molecule type" value="Genomic_DNA"/>
</dbReference>
<sequence>MTSSRALLFVEVDIDGKKRSKQARAHVARVNRQRQKQERQEQKRDSETARSAALTQRGHPAEASPLRRTIAPVFGALKYDAFTTKESIEAAEIASFCFGPIMNSWLDPQYKPTWIAAFFNHPLVYHSLSFSVGILQDVSHNRAVQPRRLMHQIRTIQLVNQQLDQLDTVDHEPILLAIISLWRISLDEVAEQRLVPLLFTPHLRQASFIATFGRLGGDGSHPAALLQLVNRMGGLGKFKTLPSLQESLALADVLDSSANATRPRFGNIWDTDSYLRQLKPALRRVSGDIEGQGFFGKVPGGLPIEATTALQHLGFVDKLLDDYSTRAVSQTDDFYCAVLSNVAQHELLSLPPWEKLADRGTYVRSSYELCRVASMIYSNSVIFPMSPGSGWLDKLLRQLRDLVEISTEATWDTDELPLLIWALVIGGVAAFWTGHRTFFLDTIRQALKQRGTFSLHDLLPGLRAFLWRDSTSMKGTLTVWEFMKMADGLGGPEKLQTILRSEQEEIGPQ</sequence>
<dbReference type="PANTHER" id="PTHR37540:SF10">
    <property type="entry name" value="SIGMA-70 REGION 2 FAMILY PROTEIN"/>
    <property type="match status" value="1"/>
</dbReference>
<dbReference type="OrthoDB" id="3635505at2759"/>
<evidence type="ECO:0000256" key="1">
    <source>
        <dbReference type="SAM" id="MobiDB-lite"/>
    </source>
</evidence>
<organism evidence="3 4">
    <name type="scientific">Dothistroma septosporum (strain NZE10 / CBS 128990)</name>
    <name type="common">Red band needle blight fungus</name>
    <name type="synonym">Mycosphaerella pini</name>
    <dbReference type="NCBI Taxonomy" id="675120"/>
    <lineage>
        <taxon>Eukaryota</taxon>
        <taxon>Fungi</taxon>
        <taxon>Dikarya</taxon>
        <taxon>Ascomycota</taxon>
        <taxon>Pezizomycotina</taxon>
        <taxon>Dothideomycetes</taxon>
        <taxon>Dothideomycetidae</taxon>
        <taxon>Mycosphaerellales</taxon>
        <taxon>Mycosphaerellaceae</taxon>
        <taxon>Dothistroma</taxon>
    </lineage>
</organism>
<reference evidence="4" key="1">
    <citation type="journal article" date="2012" name="PLoS Genet.">
        <title>The genomes of the fungal plant pathogens Cladosporium fulvum and Dothistroma septosporum reveal adaptation to different hosts and lifestyles but also signatures of common ancestry.</title>
        <authorList>
            <person name="de Wit P.J.G.M."/>
            <person name="van der Burgt A."/>
            <person name="Oekmen B."/>
            <person name="Stergiopoulos I."/>
            <person name="Abd-Elsalam K.A."/>
            <person name="Aerts A.L."/>
            <person name="Bahkali A.H."/>
            <person name="Beenen H.G."/>
            <person name="Chettri P."/>
            <person name="Cox M.P."/>
            <person name="Datema E."/>
            <person name="de Vries R.P."/>
            <person name="Dhillon B."/>
            <person name="Ganley A.R."/>
            <person name="Griffiths S.A."/>
            <person name="Guo Y."/>
            <person name="Hamelin R.C."/>
            <person name="Henrissat B."/>
            <person name="Kabir M.S."/>
            <person name="Jashni M.K."/>
            <person name="Kema G."/>
            <person name="Klaubauf S."/>
            <person name="Lapidus A."/>
            <person name="Levasseur A."/>
            <person name="Lindquist E."/>
            <person name="Mehrabi R."/>
            <person name="Ohm R.A."/>
            <person name="Owen T.J."/>
            <person name="Salamov A."/>
            <person name="Schwelm A."/>
            <person name="Schijlen E."/>
            <person name="Sun H."/>
            <person name="van den Burg H.A."/>
            <person name="van Ham R.C.H.J."/>
            <person name="Zhang S."/>
            <person name="Goodwin S.B."/>
            <person name="Grigoriev I.V."/>
            <person name="Collemare J."/>
            <person name="Bradshaw R.E."/>
        </authorList>
    </citation>
    <scope>NUCLEOTIDE SEQUENCE [LARGE SCALE GENOMIC DNA]</scope>
    <source>
        <strain evidence="4">NZE10 / CBS 128990</strain>
    </source>
</reference>
<proteinExistence type="predicted"/>
<gene>
    <name evidence="3" type="ORF">DOTSEDRAFT_79220</name>
</gene>
<dbReference type="HOGENOM" id="CLU_535302_0_0_1"/>
<dbReference type="OMA" id="THRLTHC"/>
<keyword evidence="2" id="KW-1133">Transmembrane helix</keyword>
<protein>
    <submittedName>
        <fullName evidence="3">Uncharacterized protein</fullName>
    </submittedName>
</protein>
<evidence type="ECO:0000313" key="3">
    <source>
        <dbReference type="EMBL" id="EME45112.1"/>
    </source>
</evidence>
<dbReference type="AlphaFoldDB" id="N1PNZ2"/>
<keyword evidence="2" id="KW-0472">Membrane</keyword>